<dbReference type="Pfam" id="PF01607">
    <property type="entry name" value="CBM_14"/>
    <property type="match status" value="1"/>
</dbReference>
<dbReference type="InterPro" id="IPR002557">
    <property type="entry name" value="Chitin-bd_dom"/>
</dbReference>
<dbReference type="SMART" id="SM00494">
    <property type="entry name" value="ChtBD2"/>
    <property type="match status" value="1"/>
</dbReference>
<feature type="region of interest" description="Disordered" evidence="1">
    <location>
        <begin position="1"/>
        <end position="269"/>
    </location>
</feature>
<dbReference type="InterPro" id="IPR036508">
    <property type="entry name" value="Chitin-bd_dom_sf"/>
</dbReference>
<dbReference type="PROSITE" id="PS50940">
    <property type="entry name" value="CHIT_BIND_II"/>
    <property type="match status" value="1"/>
</dbReference>
<dbReference type="GO" id="GO:0005576">
    <property type="term" value="C:extracellular region"/>
    <property type="evidence" value="ECO:0007669"/>
    <property type="project" value="InterPro"/>
</dbReference>
<feature type="compositionally biased region" description="Polar residues" evidence="1">
    <location>
        <begin position="1324"/>
        <end position="1344"/>
    </location>
</feature>
<feature type="compositionally biased region" description="Polar residues" evidence="1">
    <location>
        <begin position="1193"/>
        <end position="1211"/>
    </location>
</feature>
<protein>
    <recommendedName>
        <fullName evidence="2">Chitin-binding type-2 domain-containing protein</fullName>
    </recommendedName>
</protein>
<reference evidence="3 4" key="1">
    <citation type="submission" date="2018-04" db="EMBL/GenBank/DDBJ databases">
        <authorList>
            <person name="Zhang X."/>
            <person name="Yuan J."/>
            <person name="Li F."/>
            <person name="Xiang J."/>
        </authorList>
    </citation>
    <scope>NUCLEOTIDE SEQUENCE [LARGE SCALE GENOMIC DNA]</scope>
    <source>
        <tissue evidence="3">Muscle</tissue>
    </source>
</reference>
<feature type="compositionally biased region" description="Low complexity" evidence="1">
    <location>
        <begin position="1286"/>
        <end position="1300"/>
    </location>
</feature>
<feature type="compositionally biased region" description="Polar residues" evidence="1">
    <location>
        <begin position="1680"/>
        <end position="1694"/>
    </location>
</feature>
<feature type="compositionally biased region" description="Low complexity" evidence="1">
    <location>
        <begin position="1596"/>
        <end position="1608"/>
    </location>
</feature>
<feature type="compositionally biased region" description="Basic and acidic residues" evidence="1">
    <location>
        <begin position="185"/>
        <end position="196"/>
    </location>
</feature>
<dbReference type="SUPFAM" id="SSF57625">
    <property type="entry name" value="Invertebrate chitin-binding proteins"/>
    <property type="match status" value="1"/>
</dbReference>
<reference evidence="3 4" key="2">
    <citation type="submission" date="2019-01" db="EMBL/GenBank/DDBJ databases">
        <title>The decoding of complex shrimp genome reveals the adaptation for benthos swimmer, frequently molting mechanism and breeding impact on genome.</title>
        <authorList>
            <person name="Sun Y."/>
            <person name="Gao Y."/>
            <person name="Yu Y."/>
        </authorList>
    </citation>
    <scope>NUCLEOTIDE SEQUENCE [LARGE SCALE GENOMIC DNA]</scope>
    <source>
        <tissue evidence="3">Muscle</tissue>
    </source>
</reference>
<feature type="compositionally biased region" description="Low complexity" evidence="1">
    <location>
        <begin position="11"/>
        <end position="30"/>
    </location>
</feature>
<feature type="compositionally biased region" description="Basic and acidic residues" evidence="1">
    <location>
        <begin position="963"/>
        <end position="974"/>
    </location>
</feature>
<feature type="compositionally biased region" description="Pro residues" evidence="1">
    <location>
        <begin position="2018"/>
        <end position="2045"/>
    </location>
</feature>
<feature type="domain" description="Chitin-binding type-2" evidence="2">
    <location>
        <begin position="2094"/>
        <end position="2154"/>
    </location>
</feature>
<feature type="compositionally biased region" description="Basic residues" evidence="1">
    <location>
        <begin position="245"/>
        <end position="268"/>
    </location>
</feature>
<proteinExistence type="predicted"/>
<feature type="compositionally biased region" description="Polar residues" evidence="1">
    <location>
        <begin position="1904"/>
        <end position="1922"/>
    </location>
</feature>
<feature type="compositionally biased region" description="Basic and acidic residues" evidence="1">
    <location>
        <begin position="1"/>
        <end position="10"/>
    </location>
</feature>
<feature type="compositionally biased region" description="Low complexity" evidence="1">
    <location>
        <begin position="1057"/>
        <end position="1073"/>
    </location>
</feature>
<feature type="compositionally biased region" description="Low complexity" evidence="1">
    <location>
        <begin position="1951"/>
        <end position="1987"/>
    </location>
</feature>
<feature type="region of interest" description="Disordered" evidence="1">
    <location>
        <begin position="1511"/>
        <end position="1541"/>
    </location>
</feature>
<dbReference type="GO" id="GO:0008061">
    <property type="term" value="F:chitin binding"/>
    <property type="evidence" value="ECO:0007669"/>
    <property type="project" value="InterPro"/>
</dbReference>
<feature type="compositionally biased region" description="Low complexity" evidence="1">
    <location>
        <begin position="898"/>
        <end position="911"/>
    </location>
</feature>
<feature type="compositionally biased region" description="Polar residues" evidence="1">
    <location>
        <begin position="948"/>
        <end position="960"/>
    </location>
</feature>
<feature type="compositionally biased region" description="Low complexity" evidence="1">
    <location>
        <begin position="879"/>
        <end position="889"/>
    </location>
</feature>
<dbReference type="Proteomes" id="UP000283509">
    <property type="component" value="Unassembled WGS sequence"/>
</dbReference>
<feature type="compositionally biased region" description="Low complexity" evidence="1">
    <location>
        <begin position="1223"/>
        <end position="1241"/>
    </location>
</feature>
<dbReference type="EMBL" id="QCYY01000783">
    <property type="protein sequence ID" value="ROT82710.1"/>
    <property type="molecule type" value="Genomic_DNA"/>
</dbReference>
<feature type="compositionally biased region" description="Low complexity" evidence="1">
    <location>
        <begin position="1695"/>
        <end position="1709"/>
    </location>
</feature>
<dbReference type="Gene3D" id="2.170.140.10">
    <property type="entry name" value="Chitin binding domain"/>
    <property type="match status" value="1"/>
</dbReference>
<keyword evidence="4" id="KW-1185">Reference proteome</keyword>
<feature type="compositionally biased region" description="Pro residues" evidence="1">
    <location>
        <begin position="1988"/>
        <end position="1999"/>
    </location>
</feature>
<feature type="compositionally biased region" description="Low complexity" evidence="1">
    <location>
        <begin position="1934"/>
        <end position="1943"/>
    </location>
</feature>
<evidence type="ECO:0000259" key="2">
    <source>
        <dbReference type="PROSITE" id="PS50940"/>
    </source>
</evidence>
<feature type="compositionally biased region" description="Low complexity" evidence="1">
    <location>
        <begin position="1633"/>
        <end position="1679"/>
    </location>
</feature>
<feature type="compositionally biased region" description="Polar residues" evidence="1">
    <location>
        <begin position="1710"/>
        <end position="1719"/>
    </location>
</feature>
<feature type="compositionally biased region" description="Pro residues" evidence="1">
    <location>
        <begin position="842"/>
        <end position="859"/>
    </location>
</feature>
<comment type="caution">
    <text evidence="3">The sequence shown here is derived from an EMBL/GenBank/DDBJ whole genome shotgun (WGS) entry which is preliminary data.</text>
</comment>
<evidence type="ECO:0000313" key="4">
    <source>
        <dbReference type="Proteomes" id="UP000283509"/>
    </source>
</evidence>
<feature type="region of interest" description="Disordered" evidence="1">
    <location>
        <begin position="838"/>
        <end position="1243"/>
    </location>
</feature>
<feature type="compositionally biased region" description="Polar residues" evidence="1">
    <location>
        <begin position="1618"/>
        <end position="1632"/>
    </location>
</feature>
<feature type="compositionally biased region" description="Low complexity" evidence="1">
    <location>
        <begin position="676"/>
        <end position="686"/>
    </location>
</feature>
<evidence type="ECO:0000313" key="3">
    <source>
        <dbReference type="EMBL" id="ROT82710.1"/>
    </source>
</evidence>
<feature type="compositionally biased region" description="Polar residues" evidence="1">
    <location>
        <begin position="1105"/>
        <end position="1120"/>
    </location>
</feature>
<accession>A0A423U1X9</accession>
<evidence type="ECO:0000256" key="1">
    <source>
        <dbReference type="SAM" id="MobiDB-lite"/>
    </source>
</evidence>
<feature type="region of interest" description="Disordered" evidence="1">
    <location>
        <begin position="383"/>
        <end position="410"/>
    </location>
</feature>
<feature type="compositionally biased region" description="Low complexity" evidence="1">
    <location>
        <begin position="1720"/>
        <end position="1756"/>
    </location>
</feature>
<feature type="compositionally biased region" description="Polar residues" evidence="1">
    <location>
        <begin position="230"/>
        <end position="243"/>
    </location>
</feature>
<feature type="compositionally biased region" description="Polar residues" evidence="1">
    <location>
        <begin position="62"/>
        <end position="77"/>
    </location>
</feature>
<dbReference type="OrthoDB" id="10481870at2759"/>
<name>A0A423U1X9_PENVA</name>
<sequence>MLKALAEKKASTTTLPDEPTTTSSPEQSNTRPKFATRTPPRLDKFRALTESTVTSNDKEELSTTNFIPKNRATNPVVSTREDNTQGFQPRPSTFLRPVDSPKPSEASASDHTVPRVKPAFISPPPSTNSRSDPNPLPESRTDNTATRTRSRLPPPIRRPRPGLPGKRPGGPRRQNVSRPLTARPTRFENPSEKQNEEITTQAPLLSRESVSELATEPENRPVQPPRRRFGSSTSAPRRNQFTTPRGRRKGFRKRVQNNRVSTPRRRKPTTLPRFTTEFEEVTTHVPTTTVTEFTTLPQEEDVTFSGFEQTTQDFFDTTLRSDLERTTFTPEEETTLQEFSTVTSRGRVRFENRHRPTQLPRITERPHHRSTLASKVAAFSNNEDATVQPVTRPLKPDTPEPPKPSSTFKPFEFETSATTISPTRFFTESPSAGGISTFTGFDFDLDTTPPTTFADFEESTQSSSGRFRNSQNFVHTTFSPFGDNQKQSINPKLHQTTSHSHTPRPSHNSDFDEAFFAEEDPPFVNRKETETFPPAFPVTTPSNPFFEEIQETETFPPVFPTTTPDDFFHKEIKQTETFPPAFPITTPENPFFGEIKDADAFPPSLTITPPSNSFFVNDQDTTTFSPDFATTVKPNFEFNRKQEAQTTQPPFQTTIPPNTVTPRIIVVALPILNQAPASPSNSNQSPPQSPVSERVVSPVNQESSSPFPDVIPPQTDRPLGHVQVTSEAGFIPREVHRPSTLTGGVRITAEEGFIPRDVSTRFFNQRNDTPSISPKFSVPTTISPPVKSLHPSPFLEGRPIIHDEFFNAPVSGFTPPTTLIPPENPSTRQSILLRPFESLTPPSAPFVPSTPSPGSPPPQNNFQQNRGSPLRPFLPPSPTTARPRTSTLAGILSTLINKNPTTTKQPTTKSPTTPPQPFTTQDPIIVSTDPPFSNQLGTGPPAPASIQPHFSNNDRITSSKPLKPFDGDRNHLSHQEPVIPTRAVEPNLPSRSDGQDSSRLPSPSSRPGPPSLESIPSQNAFDGRGDVRFSVRPSPDKDSPSEGSADAPPAPTPSHFPSSVSNSLPPFPSSSKPNPNPLIKFPSRPSGDRPVLISSNRPSGAILDNKSSSADPSLLHTTNKPRPGSLPGHMQDGDSAFFFLSMDGHVTTHSTPAFPNSQSSSSSTHNQPPFSNNNNQPFDNSQSQLSNNKNKPPFSNDQSPSGNRSPNNQLFANEDRQSHDPNTFSVFENQSSSSGESGNTQDVSSVPIVDESFTQNGDDTTPSDNIQPLIITTPEPVVPQKTQAATETSNESPVNSSESPDQNKQPFIAKTTESPISGSRKPSIISSTGSPATNPNQPFIITNTESSVPNEGQVIFSGNDSPVSHNNQPFIVTESPVTNSPFIITNTDSTVLGTNQPFIITNSESPIPGTNQPFITTSEAPFQDSGSLVTIDSASDRDPTTSRDDLFADIVSNSPFSFHNSDPHFQGKPFIETTFITEDGSFISSADNPFFPSNIEGFFFDTKTELPFTSTGSNLFSGTGSPSLIPNTENKSPLPDTNSQIPVVTTQSPISIADTSSQFLFPNSGQTSFSNPNSQPPNITSNGQVLLSNANSQAAFSPTPFFQSTTPSPATPLPTTPFSHSTSPATSRPFFQSTTPSPASPVPTTTPFSHSTSPTTPRPFFQSTTPSPASPVPTTSSQPLFSASSVPNRTPFFQSTTPSTAASVPSNTPFFQSTTPSQASPVPTTTPFSQTTPSSTSPVPTTPFFHSTSQGSPASPVSNTTPFFFTTTPFSASPVPTTTHFSSPSFSSTPFAATANHQPLFPISANSGSTLTSPSSQFSSFPTTPSSIPANATPQPAITTHRPAARFPLPTAASPQPVFPSAQPAITTHRPASRFPLPATASSQPVFPSAQPAITTHRPASNFPLPTTASPHPLFQTTQPAITTHRPATNAPLPTTRSPPRASRPSRTRGRPTTSSRPRSRSTQAPRSRPTANRHPQLSPNPRLLLPPLEPPSKGPPPSCEFAPTANRGSAKFTSTTPPSPPPTRPPPRQTPRVRPQPPPPPSPTRGPSLLVPFGTEDQSAAPGAAVERDPDNDHVPGLGGVDYPILEAIPKTSFKCTKEMRLSGRMFADPETACQVYHVCSGHQTFSFLCPRGTIFHQDTFVCQWWFTVDCQAQAQKLAQIQAQSGR</sequence>
<feature type="compositionally biased region" description="Low complexity" evidence="1">
    <location>
        <begin position="1150"/>
        <end position="1191"/>
    </location>
</feature>
<feature type="region of interest" description="Disordered" evidence="1">
    <location>
        <begin position="1872"/>
        <end position="2080"/>
    </location>
</feature>
<feature type="region of interest" description="Disordered" evidence="1">
    <location>
        <begin position="676"/>
        <end position="718"/>
    </location>
</feature>
<feature type="region of interest" description="Disordered" evidence="1">
    <location>
        <begin position="1596"/>
        <end position="1756"/>
    </location>
</feature>
<feature type="region of interest" description="Disordered" evidence="1">
    <location>
        <begin position="1561"/>
        <end position="1584"/>
    </location>
</feature>
<feature type="region of interest" description="Disordered" evidence="1">
    <location>
        <begin position="1274"/>
        <end position="1344"/>
    </location>
</feature>
<feature type="compositionally biased region" description="Basic and acidic residues" evidence="1">
    <location>
        <begin position="1023"/>
        <end position="1040"/>
    </location>
</feature>
<organism evidence="3 4">
    <name type="scientific">Penaeus vannamei</name>
    <name type="common">Whiteleg shrimp</name>
    <name type="synonym">Litopenaeus vannamei</name>
    <dbReference type="NCBI Taxonomy" id="6689"/>
    <lineage>
        <taxon>Eukaryota</taxon>
        <taxon>Metazoa</taxon>
        <taxon>Ecdysozoa</taxon>
        <taxon>Arthropoda</taxon>
        <taxon>Crustacea</taxon>
        <taxon>Multicrustacea</taxon>
        <taxon>Malacostraca</taxon>
        <taxon>Eumalacostraca</taxon>
        <taxon>Eucarida</taxon>
        <taxon>Decapoda</taxon>
        <taxon>Dendrobranchiata</taxon>
        <taxon>Penaeoidea</taxon>
        <taxon>Penaeidae</taxon>
        <taxon>Penaeus</taxon>
    </lineage>
</organism>
<gene>
    <name evidence="3" type="ORF">C7M84_024121</name>
</gene>